<dbReference type="Gene3D" id="6.10.250.3220">
    <property type="match status" value="1"/>
</dbReference>
<organism evidence="8">
    <name type="scientific">Phaffia rhodozyma</name>
    <name type="common">Yeast</name>
    <name type="synonym">Xanthophyllomyces dendrorhous</name>
    <dbReference type="NCBI Taxonomy" id="264483"/>
    <lineage>
        <taxon>Eukaryota</taxon>
        <taxon>Fungi</taxon>
        <taxon>Dikarya</taxon>
        <taxon>Basidiomycota</taxon>
        <taxon>Agaricomycotina</taxon>
        <taxon>Tremellomycetes</taxon>
        <taxon>Cystofilobasidiales</taxon>
        <taxon>Mrakiaceae</taxon>
        <taxon>Phaffia</taxon>
    </lineage>
</organism>
<feature type="compositionally biased region" description="Polar residues" evidence="6">
    <location>
        <begin position="316"/>
        <end position="325"/>
    </location>
</feature>
<dbReference type="PANTHER" id="PTHR12547:SF18">
    <property type="entry name" value="PROTEIN TIS11"/>
    <property type="match status" value="1"/>
</dbReference>
<evidence type="ECO:0000256" key="6">
    <source>
        <dbReference type="SAM" id="MobiDB-lite"/>
    </source>
</evidence>
<name>A0A0F7SWN2_PHARH</name>
<evidence type="ECO:0000313" key="8">
    <source>
        <dbReference type="EMBL" id="CED85075.1"/>
    </source>
</evidence>
<feature type="region of interest" description="Disordered" evidence="6">
    <location>
        <begin position="706"/>
        <end position="783"/>
    </location>
</feature>
<keyword evidence="3 5" id="KW-0863">Zinc-finger</keyword>
<dbReference type="EMBL" id="LN483332">
    <property type="protein sequence ID" value="CED85075.1"/>
    <property type="molecule type" value="Genomic_DNA"/>
</dbReference>
<dbReference type="InterPro" id="IPR045877">
    <property type="entry name" value="ZFP36-like"/>
</dbReference>
<sequence>MDYISNHVDQPSLEILEGCAPLVPCRTPCLITAAEIDTKIQLKDCSEKEGGSPESLATKTKSDHEDVSARRTRGLSSSRWAPGNSPSTINASQVRRITVVPSPQRNAYEIAAGHQYSTTASTTRSTAIQQATDHDISNFPTPSSVPGWVEESVLSGQYQTTPISTDYDFLRSLGDAHLSQQYRQIGSAMIWESSGRDISSIIDLGSRSITSDPYFSDDRWSSQPSHCPTVPFNHDINKFEIASDEEPKSLRDIQRQAVLLQQQISRRQQQQKNLQSNLRLFQPSAYQLRSIHTENSPNSLAVPTFLDSDKQDQTRQPDYGSNETNPAPFPSGSMFALNQKLGKTFVSDPGNSKEEVGGDGDFVVSPSTSTFFSNLTHTTTSMLAYDPDGRPSHGFSSGPSPPSSVATNKSELLTRFQAIQHLHPGVFGIHKDDGANNSLEDNYLPSLETSILGLNGQRVPSGRGLAIEGPLTPLASLIGTTGLGHGINPIVMDPALQRYLLDHGLPLDGPSPTNKKAKLYKTELCRTWERNTNARTAEERCQYGNKCQYAHGTEEIRPVDRHPKYKTQICTVFWLFGRCAYGRRCCFLHNDIPVGGIPELGELGTPAALRDILRARMALNGNESIVSGINTPEIASSRAQPYFQPSTKDVTQDLSPVSALGRHSPLGYQHHRASTYPTTISSSANTRGPSGLNVALSPVDYRSGMMRQRDRSDSLTVNSYPIPELISTPPGSRHMNGIIDQGRTSPIDSWGPRTYPGNSLQQPRPSSSSSSNEGAPGHSVLSSGHRIQTSSLPVGQGLCDSIHAPQQGRPIAPYSTWIFDDNSQRPMSANSSSPQGQSGIW</sequence>
<feature type="compositionally biased region" description="Polar residues" evidence="6">
    <location>
        <begin position="756"/>
        <end position="765"/>
    </location>
</feature>
<dbReference type="GO" id="GO:0008270">
    <property type="term" value="F:zinc ion binding"/>
    <property type="evidence" value="ECO:0007669"/>
    <property type="project" value="UniProtKB-KW"/>
</dbReference>
<feature type="region of interest" description="Disordered" evidence="6">
    <location>
        <begin position="385"/>
        <end position="407"/>
    </location>
</feature>
<feature type="compositionally biased region" description="Basic and acidic residues" evidence="6">
    <location>
        <begin position="60"/>
        <end position="69"/>
    </location>
</feature>
<feature type="region of interest" description="Disordered" evidence="6">
    <location>
        <begin position="44"/>
        <end position="88"/>
    </location>
</feature>
<dbReference type="InterPro" id="IPR036855">
    <property type="entry name" value="Znf_CCCH_sf"/>
</dbReference>
<evidence type="ECO:0000256" key="4">
    <source>
        <dbReference type="ARBA" id="ARBA00022833"/>
    </source>
</evidence>
<dbReference type="PANTHER" id="PTHR12547">
    <property type="entry name" value="CCCH ZINC FINGER/TIS11-RELATED"/>
    <property type="match status" value="1"/>
</dbReference>
<feature type="zinc finger region" description="C3H1-type" evidence="5">
    <location>
        <begin position="519"/>
        <end position="554"/>
    </location>
</feature>
<dbReference type="SMART" id="SM00356">
    <property type="entry name" value="ZnF_C3H1"/>
    <property type="match status" value="2"/>
</dbReference>
<dbReference type="FunFam" id="4.10.1000.10:FF:000001">
    <property type="entry name" value="zinc finger CCCH domain-containing protein 15-like"/>
    <property type="match status" value="1"/>
</dbReference>
<feature type="domain" description="C3H1-type" evidence="7">
    <location>
        <begin position="519"/>
        <end position="554"/>
    </location>
</feature>
<dbReference type="GO" id="GO:0003729">
    <property type="term" value="F:mRNA binding"/>
    <property type="evidence" value="ECO:0007669"/>
    <property type="project" value="InterPro"/>
</dbReference>
<keyword evidence="2" id="KW-0677">Repeat</keyword>
<dbReference type="InterPro" id="IPR000571">
    <property type="entry name" value="Znf_CCCH"/>
</dbReference>
<accession>A0A0F7SWN2</accession>
<evidence type="ECO:0000256" key="3">
    <source>
        <dbReference type="ARBA" id="ARBA00022771"/>
    </source>
</evidence>
<feature type="compositionally biased region" description="Polar residues" evidence="6">
    <location>
        <begin position="74"/>
        <end position="88"/>
    </location>
</feature>
<dbReference type="Gene3D" id="4.10.1000.10">
    <property type="entry name" value="Zinc finger, CCCH-type"/>
    <property type="match status" value="1"/>
</dbReference>
<evidence type="ECO:0000259" key="7">
    <source>
        <dbReference type="PROSITE" id="PS50103"/>
    </source>
</evidence>
<proteinExistence type="predicted"/>
<evidence type="ECO:0000256" key="2">
    <source>
        <dbReference type="ARBA" id="ARBA00022737"/>
    </source>
</evidence>
<evidence type="ECO:0000256" key="1">
    <source>
        <dbReference type="ARBA" id="ARBA00022723"/>
    </source>
</evidence>
<dbReference type="SUPFAM" id="SSF90229">
    <property type="entry name" value="CCCH zinc finger"/>
    <property type="match status" value="2"/>
</dbReference>
<feature type="region of interest" description="Disordered" evidence="6">
    <location>
        <begin position="812"/>
        <end position="841"/>
    </location>
</feature>
<feature type="zinc finger region" description="C3H1-type" evidence="5">
    <location>
        <begin position="564"/>
        <end position="592"/>
    </location>
</feature>
<dbReference type="PROSITE" id="PS50103">
    <property type="entry name" value="ZF_C3H1"/>
    <property type="match status" value="2"/>
</dbReference>
<evidence type="ECO:0000256" key="5">
    <source>
        <dbReference type="PROSITE-ProRule" id="PRU00723"/>
    </source>
</evidence>
<keyword evidence="4 5" id="KW-0862">Zinc</keyword>
<dbReference type="AlphaFoldDB" id="A0A0F7SWN2"/>
<protein>
    <submittedName>
        <fullName evidence="8">CCCH-type Zn-finger protein</fullName>
    </submittedName>
</protein>
<keyword evidence="1 5" id="KW-0479">Metal-binding</keyword>
<feature type="region of interest" description="Disordered" evidence="6">
    <location>
        <begin position="297"/>
        <end position="333"/>
    </location>
</feature>
<feature type="domain" description="C3H1-type" evidence="7">
    <location>
        <begin position="564"/>
        <end position="592"/>
    </location>
</feature>
<reference evidence="8" key="1">
    <citation type="submission" date="2014-08" db="EMBL/GenBank/DDBJ databases">
        <authorList>
            <person name="Sharma Rahul"/>
            <person name="Thines Marco"/>
        </authorList>
    </citation>
    <scope>NUCLEOTIDE SEQUENCE</scope>
</reference>
<feature type="compositionally biased region" description="Polar residues" evidence="6">
    <location>
        <begin position="824"/>
        <end position="841"/>
    </location>
</feature>